<feature type="domain" description="Bacterial CdiA-CT RNAse A" evidence="3">
    <location>
        <begin position="1109"/>
        <end position="1217"/>
    </location>
</feature>
<protein>
    <submittedName>
        <fullName evidence="4">DUF4157 domain-containing protein</fullName>
    </submittedName>
</protein>
<reference evidence="4 5" key="1">
    <citation type="submission" date="2018-10" db="EMBL/GenBank/DDBJ databases">
        <title>Sinomicrobium pectinilyticum sp. nov., a pectinase-producing bacterium isolated from alkaline and saline soil, and emended description of the genus Sinomicrobium.</title>
        <authorList>
            <person name="Cheng B."/>
            <person name="Li C."/>
            <person name="Lai Q."/>
            <person name="Du M."/>
            <person name="Shao Z."/>
            <person name="Xu P."/>
            <person name="Yang C."/>
        </authorList>
    </citation>
    <scope>NUCLEOTIDE SEQUENCE [LARGE SCALE GENOMIC DNA]</scope>
    <source>
        <strain evidence="4 5">5DNS001</strain>
    </source>
</reference>
<dbReference type="InterPro" id="IPR041436">
    <property type="entry name" value="RNAse_A_bac"/>
</dbReference>
<feature type="compositionally biased region" description="Basic and acidic residues" evidence="1">
    <location>
        <begin position="109"/>
        <end position="120"/>
    </location>
</feature>
<sequence>MQAFAKKSGTTTSPASTNKGRDDFFGVQAKLSIGKADDKYEREADHTAGKVVQKLENPFRHYGHTPFFAAAPVVQKKEFRDEKEPVVQERPVAENITPLVQKQPQEEQVQEKKEEEIQKQEEEESLQKQSRADDGNTDENTAIQAKTDQFNMVPPKMEHDLRHAPGGQAMNTTTRSQMESGFGVDFSDVRIHTDHKAVQMNQKLGAQAFTHGNDIYFNEGKYNPSSSSGKHLLAHELTHTVQQGGVVNLKPLDIGPAPQMVQGFGIVDVIPDWVIDRARHIPGYTLFTVIIEYDPLLDRTVERTPINLIEGLMGLVPFGTAIFDKLQEYGIIQRVFDWVKGQLNSLNLTTQGLLDLLEEAWDELEFPFRNAIEVITDKFQHLVNRIETFATSLIDQLITWIKEVLIDVAEPILEENRAWSLIKKIIRYDPLRDEEVNASTVEILEDFLLLIDKQTELEQMKERGTLQETADWLDTQVGTFMSLLGELRGLITAVWDAIQPENLPNIVENLQALAGRATGFLQRVWDFATTVATQVLELIKNALLGWLNSFAADIPGFTLLTVILGKNPLTEEKVLRSVENIIRGFMGLVPGGEAKYQELKQSGVIPRAAGQIEALIEELGFSWDTIVQLFTDIWNSLSIEDLIDPLGAFERIAAQFEEPISRLFRFVMKVVKVLVELILEIMGIPPEMIAGILANAMQAFTDIKNDPIGFLLNLMNAVKKGFLNFLNNIGTHLLNGLQNWLFGTLADAGIQIPDDMSLRSIMGMAMDVLGITVDNILERLALRIGEERVAQIRSVLDTLSGLWAFVRDVIERGPIAIWEYIQGQISNLWNIIQDGIMGFIQEKVIQQAITWLLSFLDVTGIMPVIRGVQTVFNAIASFIEKLREILGIINSFVAGVADIARGNIQTAAGFLENALADGIPIAISFLAKQLGLGDISEKIEEMIENARGMINEGIDWLIDRAMAAGTAFLNMLGMGGENTPGEDPRNDEQKREDLNLAINQGNQILRRDDLTYEEKEEHLDSIKTQYNLTSLEIITDSTRDETQIVHLEAVINPRLNGQNIEIDFERAENEISWPPINLNSHEHKGGHTLARHVSPQISGIDNNLPLEEKQEIYATSRIWNENTQDPRSVWTSKSTAERIISQQISRFRNSIIIWLLDETDSGRLRLNYQGNPGNVIGKSLMRIDNQIETFDVWDARIILEKQAFGDKKSFYILTSFPED</sequence>
<evidence type="ECO:0000259" key="2">
    <source>
        <dbReference type="Pfam" id="PF13699"/>
    </source>
</evidence>
<feature type="region of interest" description="Disordered" evidence="1">
    <location>
        <begin position="82"/>
        <end position="138"/>
    </location>
</feature>
<dbReference type="EMBL" id="RJTM01000025">
    <property type="protein sequence ID" value="RNL91729.1"/>
    <property type="molecule type" value="Genomic_DNA"/>
</dbReference>
<dbReference type="OrthoDB" id="4317910at2"/>
<dbReference type="Proteomes" id="UP000267469">
    <property type="component" value="Unassembled WGS sequence"/>
</dbReference>
<evidence type="ECO:0000256" key="1">
    <source>
        <dbReference type="SAM" id="MobiDB-lite"/>
    </source>
</evidence>
<evidence type="ECO:0000259" key="3">
    <source>
        <dbReference type="Pfam" id="PF18431"/>
    </source>
</evidence>
<name>A0A3N0EVJ0_SINP1</name>
<accession>A0A3N0EVJ0</accession>
<feature type="domain" description="eCIS core" evidence="2">
    <location>
        <begin position="170"/>
        <end position="245"/>
    </location>
</feature>
<dbReference type="Pfam" id="PF13699">
    <property type="entry name" value="eCIS_core"/>
    <property type="match status" value="1"/>
</dbReference>
<dbReference type="Pfam" id="PF18431">
    <property type="entry name" value="RNAse_A_bac"/>
    <property type="match status" value="1"/>
</dbReference>
<dbReference type="InterPro" id="IPR016024">
    <property type="entry name" value="ARM-type_fold"/>
</dbReference>
<comment type="caution">
    <text evidence="4">The sequence shown here is derived from an EMBL/GenBank/DDBJ whole genome shotgun (WGS) entry which is preliminary data.</text>
</comment>
<keyword evidence="5" id="KW-1185">Reference proteome</keyword>
<proteinExistence type="predicted"/>
<evidence type="ECO:0000313" key="5">
    <source>
        <dbReference type="Proteomes" id="UP000267469"/>
    </source>
</evidence>
<feature type="region of interest" description="Disordered" evidence="1">
    <location>
        <begin position="1"/>
        <end position="24"/>
    </location>
</feature>
<dbReference type="SUPFAM" id="SSF48371">
    <property type="entry name" value="ARM repeat"/>
    <property type="match status" value="1"/>
</dbReference>
<dbReference type="AlphaFoldDB" id="A0A3N0EVJ0"/>
<evidence type="ECO:0000313" key="4">
    <source>
        <dbReference type="EMBL" id="RNL91729.1"/>
    </source>
</evidence>
<gene>
    <name evidence="4" type="ORF">ED312_04205</name>
</gene>
<dbReference type="RefSeq" id="WP_123214759.1">
    <property type="nucleotide sequence ID" value="NZ_RJTM01000025.1"/>
</dbReference>
<feature type="compositionally biased region" description="Polar residues" evidence="1">
    <location>
        <begin position="8"/>
        <end position="18"/>
    </location>
</feature>
<organism evidence="4 5">
    <name type="scientific">Sinomicrobium pectinilyticum</name>
    <dbReference type="NCBI Taxonomy" id="1084421"/>
    <lineage>
        <taxon>Bacteria</taxon>
        <taxon>Pseudomonadati</taxon>
        <taxon>Bacteroidota</taxon>
        <taxon>Flavobacteriia</taxon>
        <taxon>Flavobacteriales</taxon>
        <taxon>Flavobacteriaceae</taxon>
        <taxon>Sinomicrobium</taxon>
    </lineage>
</organism>
<dbReference type="InterPro" id="IPR025295">
    <property type="entry name" value="eCIS_core_dom"/>
</dbReference>